<comment type="catalytic activity">
    <reaction evidence="9 10">
        <text>tRNA(Tyr) + L-tyrosine + ATP = L-tyrosyl-tRNA(Tyr) + AMP + diphosphate + H(+)</text>
        <dbReference type="Rhea" id="RHEA:10220"/>
        <dbReference type="Rhea" id="RHEA-COMP:9706"/>
        <dbReference type="Rhea" id="RHEA-COMP:9707"/>
        <dbReference type="ChEBI" id="CHEBI:15378"/>
        <dbReference type="ChEBI" id="CHEBI:30616"/>
        <dbReference type="ChEBI" id="CHEBI:33019"/>
        <dbReference type="ChEBI" id="CHEBI:58315"/>
        <dbReference type="ChEBI" id="CHEBI:78442"/>
        <dbReference type="ChEBI" id="CHEBI:78536"/>
        <dbReference type="ChEBI" id="CHEBI:456215"/>
        <dbReference type="EC" id="6.1.1.1"/>
    </reaction>
</comment>
<accession>A0A3R9NTL4</accession>
<feature type="binding site" evidence="10">
    <location>
        <position position="268"/>
    </location>
    <ligand>
        <name>ATP</name>
        <dbReference type="ChEBI" id="CHEBI:30616"/>
    </ligand>
</feature>
<dbReference type="InterPro" id="IPR002305">
    <property type="entry name" value="aa-tRNA-synth_Ic"/>
</dbReference>
<dbReference type="EC" id="6.1.1.1" evidence="10"/>
<evidence type="ECO:0000256" key="6">
    <source>
        <dbReference type="ARBA" id="ARBA00022884"/>
    </source>
</evidence>
<protein>
    <recommendedName>
        <fullName evidence="10">Tyrosine--tRNA ligase</fullName>
        <ecNumber evidence="10">6.1.1.1</ecNumber>
    </recommendedName>
    <alternativeName>
        <fullName evidence="10">Tyrosyl-tRNA synthetase</fullName>
        <shortName evidence="10">TyrRS</shortName>
    </alternativeName>
</protein>
<keyword evidence="13" id="KW-1185">Reference proteome</keyword>
<dbReference type="SUPFAM" id="SSF52374">
    <property type="entry name" value="Nucleotidylyl transferase"/>
    <property type="match status" value="1"/>
</dbReference>
<keyword evidence="6 11" id="KW-0694">RNA-binding</keyword>
<evidence type="ECO:0000256" key="7">
    <source>
        <dbReference type="ARBA" id="ARBA00022917"/>
    </source>
</evidence>
<dbReference type="GO" id="GO:0003723">
    <property type="term" value="F:RNA binding"/>
    <property type="evidence" value="ECO:0007669"/>
    <property type="project" value="UniProtKB-KW"/>
</dbReference>
<dbReference type="GO" id="GO:0004831">
    <property type="term" value="F:tyrosine-tRNA ligase activity"/>
    <property type="evidence" value="ECO:0007669"/>
    <property type="project" value="UniProtKB-UniRule"/>
</dbReference>
<dbReference type="Gene3D" id="1.10.240.10">
    <property type="entry name" value="Tyrosyl-Transfer RNA Synthetase"/>
    <property type="match status" value="1"/>
</dbReference>
<dbReference type="Gene3D" id="3.40.50.620">
    <property type="entry name" value="HUPs"/>
    <property type="match status" value="1"/>
</dbReference>
<comment type="function">
    <text evidence="10">Catalyzes the attachment of tyrosine to tRNA(Tyr) in a two-step reaction: tyrosine is first activated by ATP to form Tyr-AMP and then transferred to the acceptor end of tRNA(Tyr).</text>
</comment>
<dbReference type="FunFam" id="3.40.50.620:FF:000061">
    <property type="entry name" value="Tyrosine--tRNA ligase"/>
    <property type="match status" value="1"/>
</dbReference>
<gene>
    <name evidence="10" type="primary">tyrS</name>
    <name evidence="12" type="ORF">EDE15_2044</name>
</gene>
<dbReference type="Pfam" id="PF00579">
    <property type="entry name" value="tRNA-synt_1b"/>
    <property type="match status" value="1"/>
</dbReference>
<comment type="subcellular location">
    <subcellularLocation>
        <location evidence="10">Cytoplasm</location>
    </subcellularLocation>
</comment>
<dbReference type="GO" id="GO:0005829">
    <property type="term" value="C:cytosol"/>
    <property type="evidence" value="ECO:0007669"/>
    <property type="project" value="TreeGrafter"/>
</dbReference>
<evidence type="ECO:0000313" key="12">
    <source>
        <dbReference type="EMBL" id="RSL16526.1"/>
    </source>
</evidence>
<evidence type="ECO:0000256" key="5">
    <source>
        <dbReference type="ARBA" id="ARBA00022840"/>
    </source>
</evidence>
<evidence type="ECO:0000256" key="1">
    <source>
        <dbReference type="ARBA" id="ARBA00011738"/>
    </source>
</evidence>
<dbReference type="InterPro" id="IPR002307">
    <property type="entry name" value="Tyr-tRNA-ligase"/>
</dbReference>
<evidence type="ECO:0000256" key="10">
    <source>
        <dbReference type="HAMAP-Rule" id="MF_02007"/>
    </source>
</evidence>
<dbReference type="AlphaFoldDB" id="A0A3R9NTL4"/>
<evidence type="ECO:0000256" key="4">
    <source>
        <dbReference type="ARBA" id="ARBA00022741"/>
    </source>
</evidence>
<dbReference type="InterPro" id="IPR036986">
    <property type="entry name" value="S4_RNA-bd_sf"/>
</dbReference>
<name>A0A3R9NTL4_9BACT</name>
<dbReference type="InterPro" id="IPR001412">
    <property type="entry name" value="aa-tRNA-synth_I_CS"/>
</dbReference>
<dbReference type="SUPFAM" id="SSF55174">
    <property type="entry name" value="Alpha-L RNA-binding motif"/>
    <property type="match status" value="1"/>
</dbReference>
<evidence type="ECO:0000256" key="11">
    <source>
        <dbReference type="PROSITE-ProRule" id="PRU00182"/>
    </source>
</evidence>
<dbReference type="InterPro" id="IPR014729">
    <property type="entry name" value="Rossmann-like_a/b/a_fold"/>
</dbReference>
<dbReference type="PROSITE" id="PS50889">
    <property type="entry name" value="S4"/>
    <property type="match status" value="1"/>
</dbReference>
<dbReference type="EMBL" id="RSDW01000001">
    <property type="protein sequence ID" value="RSL16526.1"/>
    <property type="molecule type" value="Genomic_DNA"/>
</dbReference>
<evidence type="ECO:0000256" key="9">
    <source>
        <dbReference type="ARBA" id="ARBA00048248"/>
    </source>
</evidence>
<evidence type="ECO:0000256" key="3">
    <source>
        <dbReference type="ARBA" id="ARBA00022598"/>
    </source>
</evidence>
<dbReference type="InterPro" id="IPR024088">
    <property type="entry name" value="Tyr-tRNA-ligase_bac-type"/>
</dbReference>
<feature type="short sequence motif" description="'HIGH' region" evidence="10">
    <location>
        <begin position="81"/>
        <end position="90"/>
    </location>
</feature>
<keyword evidence="4 10" id="KW-0547">Nucleotide-binding</keyword>
<keyword evidence="2 10" id="KW-0963">Cytoplasm</keyword>
<keyword evidence="3 10" id="KW-0436">Ligase</keyword>
<dbReference type="InterPro" id="IPR024108">
    <property type="entry name" value="Tyr-tRNA-ligase_bac_2"/>
</dbReference>
<dbReference type="Proteomes" id="UP000269669">
    <property type="component" value="Unassembled WGS sequence"/>
</dbReference>
<dbReference type="FunFam" id="1.10.240.10:FF:000006">
    <property type="entry name" value="Tyrosine--tRNA ligase"/>
    <property type="match status" value="1"/>
</dbReference>
<comment type="similarity">
    <text evidence="10">Belongs to the class-I aminoacyl-tRNA synthetase family. TyrS type 2 subfamily.</text>
</comment>
<dbReference type="HAMAP" id="MF_02007">
    <property type="entry name" value="Tyr_tRNA_synth_type2"/>
    <property type="match status" value="1"/>
</dbReference>
<proteinExistence type="inferred from homology"/>
<organism evidence="12 13">
    <name type="scientific">Edaphobacter aggregans</name>
    <dbReference type="NCBI Taxonomy" id="570835"/>
    <lineage>
        <taxon>Bacteria</taxon>
        <taxon>Pseudomonadati</taxon>
        <taxon>Acidobacteriota</taxon>
        <taxon>Terriglobia</taxon>
        <taxon>Terriglobales</taxon>
        <taxon>Acidobacteriaceae</taxon>
        <taxon>Edaphobacter</taxon>
    </lineage>
</organism>
<reference evidence="12 13" key="1">
    <citation type="submission" date="2018-12" db="EMBL/GenBank/DDBJ databases">
        <title>Sequencing of bacterial isolates from soil warming experiment in Harvard Forest, Massachusetts, USA.</title>
        <authorList>
            <person name="Deangelis K."/>
        </authorList>
    </citation>
    <scope>NUCLEOTIDE SEQUENCE [LARGE SCALE GENOMIC DNA]</scope>
    <source>
        <strain evidence="12 13">EB153</strain>
    </source>
</reference>
<dbReference type="PANTHER" id="PTHR11766:SF1">
    <property type="entry name" value="TYROSINE--TRNA LIGASE"/>
    <property type="match status" value="1"/>
</dbReference>
<keyword evidence="7 10" id="KW-0648">Protein biosynthesis</keyword>
<comment type="subunit">
    <text evidence="1 10">Homodimer.</text>
</comment>
<dbReference type="GO" id="GO:0006437">
    <property type="term" value="P:tyrosyl-tRNA aminoacylation"/>
    <property type="evidence" value="ECO:0007669"/>
    <property type="project" value="UniProtKB-UniRule"/>
</dbReference>
<comment type="caution">
    <text evidence="12">The sequence shown here is derived from an EMBL/GenBank/DDBJ whole genome shotgun (WGS) entry which is preliminary data.</text>
</comment>
<dbReference type="NCBIfam" id="TIGR00234">
    <property type="entry name" value="tyrS"/>
    <property type="match status" value="1"/>
</dbReference>
<keyword evidence="8 10" id="KW-0030">Aminoacyl-tRNA synthetase</keyword>
<evidence type="ECO:0000256" key="8">
    <source>
        <dbReference type="ARBA" id="ARBA00023146"/>
    </source>
</evidence>
<evidence type="ECO:0000256" key="2">
    <source>
        <dbReference type="ARBA" id="ARBA00022490"/>
    </source>
</evidence>
<dbReference type="Gene3D" id="3.10.290.10">
    <property type="entry name" value="RNA-binding S4 domain"/>
    <property type="match status" value="1"/>
</dbReference>
<dbReference type="CDD" id="cd00805">
    <property type="entry name" value="TyrRS_core"/>
    <property type="match status" value="1"/>
</dbReference>
<dbReference type="PANTHER" id="PTHR11766">
    <property type="entry name" value="TYROSYL-TRNA SYNTHETASE"/>
    <property type="match status" value="1"/>
</dbReference>
<dbReference type="PRINTS" id="PR01040">
    <property type="entry name" value="TRNASYNTHTYR"/>
</dbReference>
<keyword evidence="5 10" id="KW-0067">ATP-binding</keyword>
<feature type="short sequence motif" description="'KMSKS' region" evidence="10">
    <location>
        <begin position="265"/>
        <end position="269"/>
    </location>
</feature>
<sequence>MRSLPLWLALLIRHKILQPIPIPTSIFILKNDMSTFPSVEDQLDLIAKGAAEILPLEALKERISQSIATGKPMRIKAGFDPTAPDLHLGHTVLIRKLRHFQQLGHTVIFLIGDSTALIGDPTGRNVTRKPLTPEQIAANAETYKEQVFKILDPIKTEVRYNSEWLDKLSYYDMVKLLAQFTVSQMLEREDFHKRFNDEQPIALHEMIYPIAQGYDSVALQCDVELGGTDQKFNLMRGRDLQKHFGQPQQIILMNPILEGLDGVQKMSKSLNNAIGIHEPASEMYGKLMSISDDLMWKYWTLLTDLRQSEIAQMQAEVASGSLHPMQAKKNLAHTITRDFHSQAEADAAAENWAKLFQQRGVSEDVPVVKVSITEEGLTAPTEGASTTIKIAKLLHIAGLAASTGEANRKIAENAVSVNGSKFADRQITTDQLGPSPVLRLGKKSIRVEWIQ</sequence>
<evidence type="ECO:0000313" key="13">
    <source>
        <dbReference type="Proteomes" id="UP000269669"/>
    </source>
</evidence>
<dbReference type="PROSITE" id="PS00178">
    <property type="entry name" value="AA_TRNA_LIGASE_I"/>
    <property type="match status" value="1"/>
</dbReference>
<dbReference type="GO" id="GO:0005524">
    <property type="term" value="F:ATP binding"/>
    <property type="evidence" value="ECO:0007669"/>
    <property type="project" value="UniProtKB-UniRule"/>
</dbReference>